<sequence length="430" mass="46664">MKNINDFVAWYADKYNKPLPSVTSSAQVERTDKIKNHILSGLAAGGVLTFPNVTGEVTDVRISVPSQYTLSINGYQTRQLSVTEYQVLVSGTQPQLTLQYQLGVASPQQLNVLSPAVVQAVVTTSEKADIAVAKEKIEEVSVADASTDTSIDKSTSPDATNGSTTPTPAVPKTETKVTTVYEPESKEFKREYSASSTLFPYESYAGDSESATLFADIHGYLELAAIVQTIFGTDLRQSFDASVAGKNGLLNSADMESLKTILGLAYALQHTKWMRGSENGERVSWSNAIVPMSVLSGVAVISGLMIFAIMGSKLDVIGSQFITLMMAGVVLLLVFSYSNNLLLKYFKHIGFLVSIGLLMLYIISASQLFDVQFATTNQGIASVSPLTYTEKMFQLLLSHQEGWGLIFGILLFLIPALGGLNVYLYKEMED</sequence>
<accession>A0ABV2JKQ6</accession>
<gene>
    <name evidence="3" type="ORF">ABID27_001138</name>
</gene>
<keyword evidence="4" id="KW-1185">Reference proteome</keyword>
<organism evidence="3 4">
    <name type="scientific">Streptococcus gallinaceus</name>
    <dbReference type="NCBI Taxonomy" id="165758"/>
    <lineage>
        <taxon>Bacteria</taxon>
        <taxon>Bacillati</taxon>
        <taxon>Bacillota</taxon>
        <taxon>Bacilli</taxon>
        <taxon>Lactobacillales</taxon>
        <taxon>Streptococcaceae</taxon>
        <taxon>Streptococcus</taxon>
    </lineage>
</organism>
<feature type="transmembrane region" description="Helical" evidence="2">
    <location>
        <begin position="402"/>
        <end position="425"/>
    </location>
</feature>
<proteinExistence type="predicted"/>
<feature type="compositionally biased region" description="Polar residues" evidence="1">
    <location>
        <begin position="144"/>
        <end position="167"/>
    </location>
</feature>
<feature type="transmembrane region" description="Helical" evidence="2">
    <location>
        <begin position="288"/>
        <end position="310"/>
    </location>
</feature>
<reference evidence="3 4" key="1">
    <citation type="submission" date="2024-06" db="EMBL/GenBank/DDBJ databases">
        <title>Genomic Encyclopedia of Type Strains, Phase IV (KMG-IV): sequencing the most valuable type-strain genomes for metagenomic binning, comparative biology and taxonomic classification.</title>
        <authorList>
            <person name="Goeker M."/>
        </authorList>
    </citation>
    <scope>NUCLEOTIDE SEQUENCE [LARGE SCALE GENOMIC DNA]</scope>
    <source>
        <strain evidence="3 4">DSM 15349</strain>
    </source>
</reference>
<name>A0ABV2JKQ6_9STRE</name>
<protein>
    <recommendedName>
        <fullName evidence="5">Type VII secretion protein EsaA</fullName>
    </recommendedName>
</protein>
<evidence type="ECO:0000256" key="1">
    <source>
        <dbReference type="SAM" id="MobiDB-lite"/>
    </source>
</evidence>
<evidence type="ECO:0008006" key="5">
    <source>
        <dbReference type="Google" id="ProtNLM"/>
    </source>
</evidence>
<dbReference type="Proteomes" id="UP001549055">
    <property type="component" value="Unassembled WGS sequence"/>
</dbReference>
<keyword evidence="2" id="KW-0472">Membrane</keyword>
<evidence type="ECO:0000313" key="3">
    <source>
        <dbReference type="EMBL" id="MET3644514.1"/>
    </source>
</evidence>
<feature type="transmembrane region" description="Helical" evidence="2">
    <location>
        <begin position="316"/>
        <end position="337"/>
    </location>
</feature>
<dbReference type="EMBL" id="JBEPMK010000003">
    <property type="protein sequence ID" value="MET3644514.1"/>
    <property type="molecule type" value="Genomic_DNA"/>
</dbReference>
<keyword evidence="2" id="KW-0812">Transmembrane</keyword>
<feature type="region of interest" description="Disordered" evidence="1">
    <location>
        <begin position="143"/>
        <end position="176"/>
    </location>
</feature>
<feature type="transmembrane region" description="Helical" evidence="2">
    <location>
        <begin position="349"/>
        <end position="369"/>
    </location>
</feature>
<keyword evidence="2" id="KW-1133">Transmembrane helix</keyword>
<evidence type="ECO:0000256" key="2">
    <source>
        <dbReference type="SAM" id="Phobius"/>
    </source>
</evidence>
<dbReference type="RefSeq" id="WP_354280857.1">
    <property type="nucleotide sequence ID" value="NZ_JBEPMK010000003.1"/>
</dbReference>
<comment type="caution">
    <text evidence="3">The sequence shown here is derived from an EMBL/GenBank/DDBJ whole genome shotgun (WGS) entry which is preliminary data.</text>
</comment>
<evidence type="ECO:0000313" key="4">
    <source>
        <dbReference type="Proteomes" id="UP001549055"/>
    </source>
</evidence>